<gene>
    <name evidence="3" type="ORF">DFP82_10658</name>
</gene>
<name>A0A2V4VTK6_9GAMM</name>
<dbReference type="NCBIfam" id="TIGR01845">
    <property type="entry name" value="outer_NodT"/>
    <property type="match status" value="1"/>
</dbReference>
<accession>A0A2V4VTK6</accession>
<dbReference type="OrthoDB" id="9770517at2"/>
<evidence type="ECO:0000256" key="2">
    <source>
        <dbReference type="RuleBase" id="RU362097"/>
    </source>
</evidence>
<dbReference type="Proteomes" id="UP000247746">
    <property type="component" value="Unassembled WGS sequence"/>
</dbReference>
<dbReference type="EMBL" id="QJSU01000006">
    <property type="protein sequence ID" value="PYE38654.1"/>
    <property type="molecule type" value="Genomic_DNA"/>
</dbReference>
<keyword evidence="2" id="KW-1134">Transmembrane beta strand</keyword>
<dbReference type="InterPro" id="IPR003423">
    <property type="entry name" value="OMP_efflux"/>
</dbReference>
<sequence>MFPLCKGVSLGALTLLLSACQSTQVVRQSDVSIPMTFNENQAAKGSPEISRWWQQWQDPLLSSLIEQGLQDSPDIRIAESRFAEARAISRLANADLGPQVGVNASAGIIDGSAHLSANENLSNLLGASTALLETRQDLDSSHANVGFAAAWEPDIFGKKQSDADAARYAALGVQEKVYGAQMLLADQIADHYFQARAAQQREVITARNIDILTRFERYVQGRFQAGQVTMYEVNNIQSKLNAMRAKKSTINAEYATHVRSIAVLIGQVPQSFVLPSTNIDILSHQPSAPSGQTPQGLLERRPDLRAYGAQVNAYSAKLASAKADLLPRFSIRFLGQGGRIDVDSDVPDLKGWGSILSVGINVPIFTNGRIEANIESADARLQTALLQYDRSLLRALGEVDNTYQAHQALQQQQILLNKAYRQSVKRATDAEKLFRYGYQTLDEALTAQLDSEQIQENLVQSQLARAQMLLNLYKSLGGGWVENVTAEVS</sequence>
<dbReference type="RefSeq" id="WP_110923401.1">
    <property type="nucleotide sequence ID" value="NZ_QJSU01000006.1"/>
</dbReference>
<dbReference type="Gene3D" id="1.20.1600.10">
    <property type="entry name" value="Outer membrane efflux proteins (OEP)"/>
    <property type="match status" value="1"/>
</dbReference>
<comment type="subcellular location">
    <subcellularLocation>
        <location evidence="2">Cell outer membrane</location>
        <topology evidence="2">Lipid-anchor</topology>
    </subcellularLocation>
</comment>
<dbReference type="GO" id="GO:0009279">
    <property type="term" value="C:cell outer membrane"/>
    <property type="evidence" value="ECO:0007669"/>
    <property type="project" value="UniProtKB-SubCell"/>
</dbReference>
<evidence type="ECO:0000313" key="4">
    <source>
        <dbReference type="Proteomes" id="UP000247746"/>
    </source>
</evidence>
<reference evidence="3 4" key="1">
    <citation type="submission" date="2018-06" db="EMBL/GenBank/DDBJ databases">
        <title>Genomic Encyclopedia of Type Strains, Phase III (KMG-III): the genomes of soil and plant-associated and newly described type strains.</title>
        <authorList>
            <person name="Whitman W."/>
        </authorList>
    </citation>
    <scope>NUCLEOTIDE SEQUENCE [LARGE SCALE GENOMIC DNA]</scope>
    <source>
        <strain evidence="3 4">CECT 5889</strain>
    </source>
</reference>
<keyword evidence="2" id="KW-0564">Palmitate</keyword>
<keyword evidence="4" id="KW-1185">Reference proteome</keyword>
<comment type="caution">
    <text evidence="3">The sequence shown here is derived from an EMBL/GenBank/DDBJ whole genome shotgun (WGS) entry which is preliminary data.</text>
</comment>
<keyword evidence="2" id="KW-0472">Membrane</keyword>
<dbReference type="PANTHER" id="PTHR30203">
    <property type="entry name" value="OUTER MEMBRANE CATION EFFLUX PROTEIN"/>
    <property type="match status" value="1"/>
</dbReference>
<dbReference type="AlphaFoldDB" id="A0A2V4VTK6"/>
<comment type="similarity">
    <text evidence="1 2">Belongs to the outer membrane factor (OMF) (TC 1.B.17) family.</text>
</comment>
<evidence type="ECO:0000256" key="1">
    <source>
        <dbReference type="ARBA" id="ARBA00007613"/>
    </source>
</evidence>
<organism evidence="3 4">
    <name type="scientific">Psychrobacter fozii</name>
    <dbReference type="NCBI Taxonomy" id="198480"/>
    <lineage>
        <taxon>Bacteria</taxon>
        <taxon>Pseudomonadati</taxon>
        <taxon>Pseudomonadota</taxon>
        <taxon>Gammaproteobacteria</taxon>
        <taxon>Moraxellales</taxon>
        <taxon>Moraxellaceae</taxon>
        <taxon>Psychrobacter</taxon>
    </lineage>
</organism>
<keyword evidence="2 3" id="KW-0449">Lipoprotein</keyword>
<proteinExistence type="inferred from homology"/>
<dbReference type="InterPro" id="IPR010131">
    <property type="entry name" value="MdtP/NodT-like"/>
</dbReference>
<dbReference type="PROSITE" id="PS51257">
    <property type="entry name" value="PROKAR_LIPOPROTEIN"/>
    <property type="match status" value="1"/>
</dbReference>
<dbReference type="SUPFAM" id="SSF56954">
    <property type="entry name" value="Outer membrane efflux proteins (OEP)"/>
    <property type="match status" value="1"/>
</dbReference>
<keyword evidence="2" id="KW-0812">Transmembrane</keyword>
<dbReference type="GO" id="GO:0015562">
    <property type="term" value="F:efflux transmembrane transporter activity"/>
    <property type="evidence" value="ECO:0007669"/>
    <property type="project" value="InterPro"/>
</dbReference>
<dbReference type="PANTHER" id="PTHR30203:SF29">
    <property type="entry name" value="PROTEIN CYAE"/>
    <property type="match status" value="1"/>
</dbReference>
<protein>
    <submittedName>
        <fullName evidence="3">NodT family efflux transporter outer membrane factor (OMF) lipoprotein</fullName>
    </submittedName>
</protein>
<dbReference type="Gene3D" id="2.20.200.10">
    <property type="entry name" value="Outer membrane efflux proteins (OEP)"/>
    <property type="match status" value="1"/>
</dbReference>
<evidence type="ECO:0000313" key="3">
    <source>
        <dbReference type="EMBL" id="PYE38654.1"/>
    </source>
</evidence>
<dbReference type="Pfam" id="PF02321">
    <property type="entry name" value="OEP"/>
    <property type="match status" value="2"/>
</dbReference>